<dbReference type="PRINTS" id="PR00344">
    <property type="entry name" value="BCTRLSENSOR"/>
</dbReference>
<sequence length="680" mass="75133">MFYYSKYAKTITPGFCDRTRRLPRVRAQRQSRLYLQVPRLYPRQQRSAMMPTHDTGSVRSKLIIMAVSTTFVALFLASIAMLLYDLRTFQQYWVDDLTTQAGIMASATAPALAFNDARTARQNLAVLRVRPHILAGAIYSAAGTRFASYSQQSSSSAGLPDKPGKPGFRIDRAELVVVHNIIENGELLGTVYLRSRYGLVERLISYGTILGAVMLGALLIAAMVASRLQESITRPLQAVTNVAREVMQRRDFTLRVPGNNSGEIGVLVAAFNDMLAEIGRRSHALQEANLTLEHEMQVRHRAEQALLVADRRKDEFLATLAHELRNPLAPIRTGLDILRLRSGDAQATRRATDIMERQLRQMVRLVDDLLDVSRINTGKFAIKMGRVELKAVVNDALEVVRSTIELHGHDLVIDLPDRPVFLNGDANRLAQILSNLLNNAAKYTNRGGRVTLTAHVDDKNLVVCVSDDGIGIAPDMLASVFDMFVQVESTLERTNAGLGVGLSLARRLVELHHGTIEVHSGGVGRGSDFTVRLPIVVEPELPTKTMPAAFISSDSYRILLADDNVDFVNSIGALLSAMGHSVVITHNGTDALNAAARFVPDFAFLDIVLPQMAGYDLARAIRRLPCGPVTLLIAVTGWGQEKDRQLAFEAGFDHHMVKPVRFEQIEEILSNRNVVKKLRS</sequence>
<dbReference type="SMART" id="SM00448">
    <property type="entry name" value="REC"/>
    <property type="match status" value="1"/>
</dbReference>
<evidence type="ECO:0000256" key="5">
    <source>
        <dbReference type="ARBA" id="ARBA00022679"/>
    </source>
</evidence>
<dbReference type="InterPro" id="IPR036890">
    <property type="entry name" value="HATPase_C_sf"/>
</dbReference>
<dbReference type="FunFam" id="1.10.287.130:FF:000001">
    <property type="entry name" value="Two-component sensor histidine kinase"/>
    <property type="match status" value="1"/>
</dbReference>
<dbReference type="Gene3D" id="6.10.340.10">
    <property type="match status" value="1"/>
</dbReference>
<evidence type="ECO:0000256" key="4">
    <source>
        <dbReference type="ARBA" id="ARBA00022553"/>
    </source>
</evidence>
<dbReference type="CDD" id="cd17580">
    <property type="entry name" value="REC_2_DhkD-like"/>
    <property type="match status" value="1"/>
</dbReference>
<dbReference type="GO" id="GO:0000155">
    <property type="term" value="F:phosphorelay sensor kinase activity"/>
    <property type="evidence" value="ECO:0007669"/>
    <property type="project" value="InterPro"/>
</dbReference>
<dbReference type="PANTHER" id="PTHR43547">
    <property type="entry name" value="TWO-COMPONENT HISTIDINE KINASE"/>
    <property type="match status" value="1"/>
</dbReference>
<comment type="subcellular location">
    <subcellularLocation>
        <location evidence="2">Cell inner membrane</location>
        <topology evidence="2">Multi-pass membrane protein</topology>
    </subcellularLocation>
</comment>
<gene>
    <name evidence="14" type="ORF">CR103_16190</name>
</gene>
<evidence type="ECO:0000256" key="9">
    <source>
        <dbReference type="PROSITE-ProRule" id="PRU00169"/>
    </source>
</evidence>
<dbReference type="InterPro" id="IPR033417">
    <property type="entry name" value="CHASE8"/>
</dbReference>
<dbReference type="Proteomes" id="UP000228593">
    <property type="component" value="Unassembled WGS sequence"/>
</dbReference>
<dbReference type="Pfam" id="PF00672">
    <property type="entry name" value="HAMP"/>
    <property type="match status" value="1"/>
</dbReference>
<keyword evidence="5" id="KW-0808">Transferase</keyword>
<dbReference type="InterPro" id="IPR003594">
    <property type="entry name" value="HATPase_dom"/>
</dbReference>
<comment type="caution">
    <text evidence="14">The sequence shown here is derived from an EMBL/GenBank/DDBJ whole genome shotgun (WGS) entry which is preliminary data.</text>
</comment>
<evidence type="ECO:0000259" key="12">
    <source>
        <dbReference type="PROSITE" id="PS50110"/>
    </source>
</evidence>
<dbReference type="SMART" id="SM00388">
    <property type="entry name" value="HisKA"/>
    <property type="match status" value="1"/>
</dbReference>
<feature type="domain" description="HAMP" evidence="13">
    <location>
        <begin position="230"/>
        <end position="283"/>
    </location>
</feature>
<reference evidence="14 15" key="1">
    <citation type="submission" date="2017-10" db="EMBL/GenBank/DDBJ databases">
        <title>Massilia psychrophilum sp. nov., a novel purple-pigmented bacterium isolated from Tianshan glacier, Xinjiang Municipality, China.</title>
        <authorList>
            <person name="Wang H."/>
        </authorList>
    </citation>
    <scope>NUCLEOTIDE SEQUENCE [LARGE SCALE GENOMIC DNA]</scope>
    <source>
        <strain evidence="14 15">JCM 30813</strain>
    </source>
</reference>
<keyword evidence="4 9" id="KW-0597">Phosphoprotein</keyword>
<dbReference type="Pfam" id="PF00512">
    <property type="entry name" value="HisKA"/>
    <property type="match status" value="1"/>
</dbReference>
<dbReference type="EMBL" id="PDOB01000029">
    <property type="protein sequence ID" value="PIL38771.1"/>
    <property type="molecule type" value="Genomic_DNA"/>
</dbReference>
<evidence type="ECO:0000256" key="3">
    <source>
        <dbReference type="ARBA" id="ARBA00012438"/>
    </source>
</evidence>
<protein>
    <recommendedName>
        <fullName evidence="3">histidine kinase</fullName>
        <ecNumber evidence="3">2.7.13.3</ecNumber>
    </recommendedName>
</protein>
<evidence type="ECO:0000256" key="1">
    <source>
        <dbReference type="ARBA" id="ARBA00000085"/>
    </source>
</evidence>
<feature type="domain" description="Histidine kinase" evidence="11">
    <location>
        <begin position="319"/>
        <end position="537"/>
    </location>
</feature>
<dbReference type="SUPFAM" id="SSF47384">
    <property type="entry name" value="Homodimeric domain of signal transducing histidine kinase"/>
    <property type="match status" value="1"/>
</dbReference>
<proteinExistence type="predicted"/>
<evidence type="ECO:0000313" key="14">
    <source>
        <dbReference type="EMBL" id="PIL38771.1"/>
    </source>
</evidence>
<keyword evidence="7" id="KW-0902">Two-component regulatory system</keyword>
<dbReference type="Pfam" id="PF00072">
    <property type="entry name" value="Response_reg"/>
    <property type="match status" value="1"/>
</dbReference>
<dbReference type="EC" id="2.7.13.3" evidence="3"/>
<dbReference type="PROSITE" id="PS50110">
    <property type="entry name" value="RESPONSE_REGULATORY"/>
    <property type="match status" value="1"/>
</dbReference>
<feature type="transmembrane region" description="Helical" evidence="10">
    <location>
        <begin position="203"/>
        <end position="225"/>
    </location>
</feature>
<dbReference type="SUPFAM" id="SSF55874">
    <property type="entry name" value="ATPase domain of HSP90 chaperone/DNA topoisomerase II/histidine kinase"/>
    <property type="match status" value="1"/>
</dbReference>
<evidence type="ECO:0000256" key="8">
    <source>
        <dbReference type="ARBA" id="ARBA00023136"/>
    </source>
</evidence>
<dbReference type="InterPro" id="IPR011006">
    <property type="entry name" value="CheY-like_superfamily"/>
</dbReference>
<dbReference type="CDD" id="cd00082">
    <property type="entry name" value="HisKA"/>
    <property type="match status" value="1"/>
</dbReference>
<dbReference type="InterPro" id="IPR004358">
    <property type="entry name" value="Sig_transdc_His_kin-like_C"/>
</dbReference>
<dbReference type="InterPro" id="IPR036097">
    <property type="entry name" value="HisK_dim/P_sf"/>
</dbReference>
<evidence type="ECO:0000256" key="10">
    <source>
        <dbReference type="SAM" id="Phobius"/>
    </source>
</evidence>
<keyword evidence="6" id="KW-0418">Kinase</keyword>
<dbReference type="PROSITE" id="PS50109">
    <property type="entry name" value="HIS_KIN"/>
    <property type="match status" value="1"/>
</dbReference>
<dbReference type="FunFam" id="3.30.565.10:FF:000006">
    <property type="entry name" value="Sensor histidine kinase WalK"/>
    <property type="match status" value="1"/>
</dbReference>
<keyword evidence="8 10" id="KW-0472">Membrane</keyword>
<name>A0A2G8SYD9_9BURK</name>
<comment type="catalytic activity">
    <reaction evidence="1">
        <text>ATP + protein L-histidine = ADP + protein N-phospho-L-histidine.</text>
        <dbReference type="EC" id="2.7.13.3"/>
    </reaction>
</comment>
<dbReference type="Gene3D" id="1.10.287.130">
    <property type="match status" value="1"/>
</dbReference>
<evidence type="ECO:0000256" key="6">
    <source>
        <dbReference type="ARBA" id="ARBA00022777"/>
    </source>
</evidence>
<dbReference type="CDD" id="cd06225">
    <property type="entry name" value="HAMP"/>
    <property type="match status" value="1"/>
</dbReference>
<dbReference type="PANTHER" id="PTHR43547:SF2">
    <property type="entry name" value="HYBRID SIGNAL TRANSDUCTION HISTIDINE KINASE C"/>
    <property type="match status" value="1"/>
</dbReference>
<dbReference type="InterPro" id="IPR005467">
    <property type="entry name" value="His_kinase_dom"/>
</dbReference>
<keyword evidence="15" id="KW-1185">Reference proteome</keyword>
<dbReference type="SUPFAM" id="SSF52172">
    <property type="entry name" value="CheY-like"/>
    <property type="match status" value="1"/>
</dbReference>
<keyword evidence="10" id="KW-0812">Transmembrane</keyword>
<dbReference type="Pfam" id="PF17152">
    <property type="entry name" value="CHASE8"/>
    <property type="match status" value="1"/>
</dbReference>
<dbReference type="InterPro" id="IPR003660">
    <property type="entry name" value="HAMP_dom"/>
</dbReference>
<dbReference type="AlphaFoldDB" id="A0A2G8SYD9"/>
<dbReference type="PROSITE" id="PS50885">
    <property type="entry name" value="HAMP"/>
    <property type="match status" value="1"/>
</dbReference>
<dbReference type="GO" id="GO:0005886">
    <property type="term" value="C:plasma membrane"/>
    <property type="evidence" value="ECO:0007669"/>
    <property type="project" value="UniProtKB-SubCell"/>
</dbReference>
<evidence type="ECO:0000259" key="11">
    <source>
        <dbReference type="PROSITE" id="PS50109"/>
    </source>
</evidence>
<dbReference type="SMART" id="SM00387">
    <property type="entry name" value="HATPase_c"/>
    <property type="match status" value="1"/>
</dbReference>
<accession>A0A2G8SYD9</accession>
<feature type="transmembrane region" description="Helical" evidence="10">
    <location>
        <begin position="62"/>
        <end position="84"/>
    </location>
</feature>
<dbReference type="SMART" id="SM00304">
    <property type="entry name" value="HAMP"/>
    <property type="match status" value="1"/>
</dbReference>
<dbReference type="InterPro" id="IPR003661">
    <property type="entry name" value="HisK_dim/P_dom"/>
</dbReference>
<evidence type="ECO:0000256" key="7">
    <source>
        <dbReference type="ARBA" id="ARBA00023012"/>
    </source>
</evidence>
<organism evidence="14 15">
    <name type="scientific">Massilia psychrophila</name>
    <dbReference type="NCBI Taxonomy" id="1603353"/>
    <lineage>
        <taxon>Bacteria</taxon>
        <taxon>Pseudomonadati</taxon>
        <taxon>Pseudomonadota</taxon>
        <taxon>Betaproteobacteria</taxon>
        <taxon>Burkholderiales</taxon>
        <taxon>Oxalobacteraceae</taxon>
        <taxon>Telluria group</taxon>
        <taxon>Massilia</taxon>
    </lineage>
</organism>
<evidence type="ECO:0000259" key="13">
    <source>
        <dbReference type="PROSITE" id="PS50885"/>
    </source>
</evidence>
<feature type="domain" description="Response regulatory" evidence="12">
    <location>
        <begin position="557"/>
        <end position="673"/>
    </location>
</feature>
<keyword evidence="10" id="KW-1133">Transmembrane helix</keyword>
<evidence type="ECO:0000256" key="2">
    <source>
        <dbReference type="ARBA" id="ARBA00004429"/>
    </source>
</evidence>
<dbReference type="InterPro" id="IPR001789">
    <property type="entry name" value="Sig_transdc_resp-reg_receiver"/>
</dbReference>
<dbReference type="Pfam" id="PF02518">
    <property type="entry name" value="HATPase_c"/>
    <property type="match status" value="1"/>
</dbReference>
<dbReference type="Gene3D" id="3.30.565.10">
    <property type="entry name" value="Histidine kinase-like ATPase, C-terminal domain"/>
    <property type="match status" value="1"/>
</dbReference>
<dbReference type="Gene3D" id="3.40.50.2300">
    <property type="match status" value="1"/>
</dbReference>
<feature type="modified residue" description="4-aspartylphosphate" evidence="9">
    <location>
        <position position="606"/>
    </location>
</feature>
<dbReference type="SUPFAM" id="SSF158472">
    <property type="entry name" value="HAMP domain-like"/>
    <property type="match status" value="1"/>
</dbReference>
<evidence type="ECO:0000313" key="15">
    <source>
        <dbReference type="Proteomes" id="UP000228593"/>
    </source>
</evidence>